<reference evidence="2" key="1">
    <citation type="journal article" date="2016" name="Nat. Genet.">
        <title>A high-quality carrot genome assembly provides new insights into carotenoid accumulation and asterid genome evolution.</title>
        <authorList>
            <person name="Iorizzo M."/>
            <person name="Ellison S."/>
            <person name="Senalik D."/>
            <person name="Zeng P."/>
            <person name="Satapoomin P."/>
            <person name="Huang J."/>
            <person name="Bowman M."/>
            <person name="Iovene M."/>
            <person name="Sanseverino W."/>
            <person name="Cavagnaro P."/>
            <person name="Yildiz M."/>
            <person name="Macko-Podgorni A."/>
            <person name="Moranska E."/>
            <person name="Grzebelus E."/>
            <person name="Grzebelus D."/>
            <person name="Ashrafi H."/>
            <person name="Zheng Z."/>
            <person name="Cheng S."/>
            <person name="Spooner D."/>
            <person name="Van Deynze A."/>
            <person name="Simon P."/>
        </authorList>
    </citation>
    <scope>NUCLEOTIDE SEQUENCE</scope>
    <source>
        <tissue evidence="2">Leaf</tissue>
    </source>
</reference>
<feature type="compositionally biased region" description="Low complexity" evidence="1">
    <location>
        <begin position="11"/>
        <end position="20"/>
    </location>
</feature>
<dbReference type="InterPro" id="IPR036249">
    <property type="entry name" value="Thioredoxin-like_sf"/>
</dbReference>
<gene>
    <name evidence="2" type="ORF">DCAR_0208300</name>
</gene>
<proteinExistence type="predicted"/>
<dbReference type="CDD" id="cd03031">
    <property type="entry name" value="GRX_GRX_like"/>
    <property type="match status" value="1"/>
</dbReference>
<name>A0A161X6E6_DAUCS</name>
<organism evidence="2 3">
    <name type="scientific">Daucus carota subsp. sativus</name>
    <name type="common">Carrot</name>
    <dbReference type="NCBI Taxonomy" id="79200"/>
    <lineage>
        <taxon>Eukaryota</taxon>
        <taxon>Viridiplantae</taxon>
        <taxon>Streptophyta</taxon>
        <taxon>Embryophyta</taxon>
        <taxon>Tracheophyta</taxon>
        <taxon>Spermatophyta</taxon>
        <taxon>Magnoliopsida</taxon>
        <taxon>eudicotyledons</taxon>
        <taxon>Gunneridae</taxon>
        <taxon>Pentapetalae</taxon>
        <taxon>asterids</taxon>
        <taxon>campanulids</taxon>
        <taxon>Apiales</taxon>
        <taxon>Apiaceae</taxon>
        <taxon>Apioideae</taxon>
        <taxon>Scandiceae</taxon>
        <taxon>Daucinae</taxon>
        <taxon>Daucus</taxon>
        <taxon>Daucus sect. Daucus</taxon>
    </lineage>
</organism>
<feature type="region of interest" description="Disordered" evidence="1">
    <location>
        <begin position="27"/>
        <end position="46"/>
    </location>
</feature>
<dbReference type="Pfam" id="PF00462">
    <property type="entry name" value="Glutaredoxin"/>
    <property type="match status" value="1"/>
</dbReference>
<feature type="compositionally biased region" description="Basic and acidic residues" evidence="1">
    <location>
        <begin position="27"/>
        <end position="37"/>
    </location>
</feature>
<protein>
    <submittedName>
        <fullName evidence="2">Uncharacterized protein</fullName>
    </submittedName>
</protein>
<dbReference type="AlphaFoldDB" id="A0A161X6E6"/>
<dbReference type="GO" id="GO:0003729">
    <property type="term" value="F:mRNA binding"/>
    <property type="evidence" value="ECO:0007669"/>
    <property type="project" value="EnsemblPlants"/>
</dbReference>
<dbReference type="Gramene" id="KZN06515">
    <property type="protein sequence ID" value="KZN06515"/>
    <property type="gene ID" value="DCAR_007352"/>
</dbReference>
<dbReference type="PANTHER" id="PTHR45669">
    <property type="entry name" value="GLUTAREDOXIN DOMAIN-CONTAINING CYSTEINE-RICH PROTEIN CG12206-RELATED"/>
    <property type="match status" value="1"/>
</dbReference>
<feature type="region of interest" description="Disordered" evidence="1">
    <location>
        <begin position="58"/>
        <end position="105"/>
    </location>
</feature>
<evidence type="ECO:0000256" key="1">
    <source>
        <dbReference type="SAM" id="MobiDB-lite"/>
    </source>
</evidence>
<dbReference type="OMA" id="CCIACNE"/>
<dbReference type="Gene3D" id="3.40.30.10">
    <property type="entry name" value="Glutaredoxin"/>
    <property type="match status" value="1"/>
</dbReference>
<feature type="region of interest" description="Disordered" evidence="1">
    <location>
        <begin position="1"/>
        <end position="20"/>
    </location>
</feature>
<dbReference type="KEGG" id="dcr:108210199"/>
<reference evidence="2" key="2">
    <citation type="submission" date="2022-03" db="EMBL/GenBank/DDBJ databases">
        <title>Draft title - Genomic analysis of global carrot germplasm unveils the trajectory of domestication and the origin of high carotenoid orange carrot.</title>
        <authorList>
            <person name="Iorizzo M."/>
            <person name="Ellison S."/>
            <person name="Senalik D."/>
            <person name="Macko-Podgorni A."/>
            <person name="Grzebelus D."/>
            <person name="Bostan H."/>
            <person name="Rolling W."/>
            <person name="Curaba J."/>
            <person name="Simon P."/>
        </authorList>
    </citation>
    <scope>NUCLEOTIDE SEQUENCE</scope>
    <source>
        <tissue evidence="2">Leaf</tissue>
    </source>
</reference>
<dbReference type="SUPFAM" id="SSF52833">
    <property type="entry name" value="Thioredoxin-like"/>
    <property type="match status" value="1"/>
</dbReference>
<dbReference type="PANTHER" id="PTHR45669:SF26">
    <property type="entry name" value="GLUTAREDOXIN DOMAIN-CONTAINING PROTEIN"/>
    <property type="match status" value="1"/>
</dbReference>
<dbReference type="EMBL" id="CP093344">
    <property type="protein sequence ID" value="WOG89064.1"/>
    <property type="molecule type" value="Genomic_DNA"/>
</dbReference>
<evidence type="ECO:0000313" key="2">
    <source>
        <dbReference type="EMBL" id="WOG89064.1"/>
    </source>
</evidence>
<keyword evidence="3" id="KW-1185">Reference proteome</keyword>
<dbReference type="Proteomes" id="UP000077755">
    <property type="component" value="Chromosome 2"/>
</dbReference>
<feature type="compositionally biased region" description="Pro residues" evidence="1">
    <location>
        <begin position="67"/>
        <end position="100"/>
    </location>
</feature>
<dbReference type="Pfam" id="PF23733">
    <property type="entry name" value="GRXCR1-2_C"/>
    <property type="match status" value="1"/>
</dbReference>
<accession>A0A161X6E6</accession>
<dbReference type="InterPro" id="IPR002109">
    <property type="entry name" value="Glutaredoxin"/>
</dbReference>
<sequence length="264" mass="29480">MWRFREKIIPNSNKSLNKSLSQSYSFKDVESLSDNDRQSAPSKTAAVFHRIRRSSAAFRAFSSTTRPPDPIRTPQPEPIQTPQPDPIQPPEPEPIQPPQLYPKSSLSGAEDRVVVYLTSLRVVRPTFEACKTVQSILTGFRVNVDERDLSMDASFSSELQRIFGVSEETQVALPRVFIGGKYIGGAEELRQLNETGELKKMIAELPEADAGVCEECGGFKFVVCEECNGSHKCYREKNDGFRTCNVCNESGLIRCNSCSYGPIF</sequence>
<dbReference type="PROSITE" id="PS51354">
    <property type="entry name" value="GLUTAREDOXIN_2"/>
    <property type="match status" value="1"/>
</dbReference>
<evidence type="ECO:0000313" key="3">
    <source>
        <dbReference type="Proteomes" id="UP000077755"/>
    </source>
</evidence>